<feature type="transmembrane region" description="Helical" evidence="2">
    <location>
        <begin position="6"/>
        <end position="27"/>
    </location>
</feature>
<evidence type="ECO:0000313" key="5">
    <source>
        <dbReference type="Proteomes" id="UP000223606"/>
    </source>
</evidence>
<evidence type="ECO:0000256" key="1">
    <source>
        <dbReference type="SAM" id="MobiDB-lite"/>
    </source>
</evidence>
<name>A0A2C9D7B7_9HYPH</name>
<dbReference type="InterPro" id="IPR045531">
    <property type="entry name" value="DUF6468"/>
</dbReference>
<sequence>MSEFTLGLMIEIVVACLLVTTIVYCYILNKRLTRLRADENVLRATISELITATEIAERAIRGLKATASDCEQSLGRRLLAAETTSSSLERRLNAAETAASELDRLLKSSGSLNGDLEHRLGAAADVVRKLEAIASLSNTPGSRLQQIGVDTTSIAMRDERSQPQPAPVEAIRTPVYEPKPAPAVPDRLEAARSLQQAASAAAERIATYRKSANGVAA</sequence>
<dbReference type="KEGG" id="hdi:HDIA_2671"/>
<dbReference type="Proteomes" id="UP000223606">
    <property type="component" value="Chromosome 1"/>
</dbReference>
<reference evidence="5" key="1">
    <citation type="submission" date="2017-09" db="EMBL/GenBank/DDBJ databases">
        <title>Genome sequence of Nannocystis excedens DSM 71.</title>
        <authorList>
            <person name="Blom J."/>
        </authorList>
    </citation>
    <scope>NUCLEOTIDE SEQUENCE [LARGE SCALE GENOMIC DNA]</scope>
    <source>
        <strain evidence="5">type strain: E19</strain>
    </source>
</reference>
<dbReference type="Pfam" id="PF20072">
    <property type="entry name" value="DUF6468"/>
    <property type="match status" value="1"/>
</dbReference>
<evidence type="ECO:0000256" key="2">
    <source>
        <dbReference type="SAM" id="Phobius"/>
    </source>
</evidence>
<keyword evidence="2" id="KW-1133">Transmembrane helix</keyword>
<proteinExistence type="predicted"/>
<evidence type="ECO:0000259" key="3">
    <source>
        <dbReference type="Pfam" id="PF20072"/>
    </source>
</evidence>
<accession>A0A2C9D7B7</accession>
<protein>
    <submittedName>
        <fullName evidence="4">Chemotaxis protein</fullName>
    </submittedName>
</protein>
<feature type="region of interest" description="Disordered" evidence="1">
    <location>
        <begin position="157"/>
        <end position="190"/>
    </location>
</feature>
<organism evidence="4 5">
    <name type="scientific">Hartmannibacter diazotrophicus</name>
    <dbReference type="NCBI Taxonomy" id="1482074"/>
    <lineage>
        <taxon>Bacteria</taxon>
        <taxon>Pseudomonadati</taxon>
        <taxon>Pseudomonadota</taxon>
        <taxon>Alphaproteobacteria</taxon>
        <taxon>Hyphomicrobiales</taxon>
        <taxon>Pleomorphomonadaceae</taxon>
        <taxon>Hartmannibacter</taxon>
    </lineage>
</organism>
<dbReference type="EMBL" id="LT960614">
    <property type="protein sequence ID" value="SON56212.1"/>
    <property type="molecule type" value="Genomic_DNA"/>
</dbReference>
<keyword evidence="2" id="KW-0812">Transmembrane</keyword>
<keyword evidence="2" id="KW-0472">Membrane</keyword>
<dbReference type="RefSeq" id="WP_281259945.1">
    <property type="nucleotide sequence ID" value="NZ_LT960614.1"/>
</dbReference>
<evidence type="ECO:0000313" key="4">
    <source>
        <dbReference type="EMBL" id="SON56212.1"/>
    </source>
</evidence>
<dbReference type="AlphaFoldDB" id="A0A2C9D7B7"/>
<gene>
    <name evidence="4" type="ORF">HDIA_2671</name>
</gene>
<feature type="domain" description="DUF6468" evidence="3">
    <location>
        <begin position="35"/>
        <end position="107"/>
    </location>
</feature>
<keyword evidence="5" id="KW-1185">Reference proteome</keyword>